<evidence type="ECO:0000256" key="1">
    <source>
        <dbReference type="SAM" id="SignalP"/>
    </source>
</evidence>
<dbReference type="AlphaFoldDB" id="A0AAW1WLW3"/>
<proteinExistence type="predicted"/>
<evidence type="ECO:0000313" key="3">
    <source>
        <dbReference type="Proteomes" id="UP001457282"/>
    </source>
</evidence>
<name>A0AAW1WLW3_RUBAR</name>
<keyword evidence="3" id="KW-1185">Reference proteome</keyword>
<comment type="caution">
    <text evidence="2">The sequence shown here is derived from an EMBL/GenBank/DDBJ whole genome shotgun (WGS) entry which is preliminary data.</text>
</comment>
<accession>A0AAW1WLW3</accession>
<keyword evidence="1" id="KW-0732">Signal</keyword>
<evidence type="ECO:0000313" key="2">
    <source>
        <dbReference type="EMBL" id="KAK9924876.1"/>
    </source>
</evidence>
<dbReference type="Proteomes" id="UP001457282">
    <property type="component" value="Unassembled WGS sequence"/>
</dbReference>
<dbReference type="EMBL" id="JBEDUW010000006">
    <property type="protein sequence ID" value="KAK9924876.1"/>
    <property type="molecule type" value="Genomic_DNA"/>
</dbReference>
<protein>
    <submittedName>
        <fullName evidence="2">Uncharacterized protein</fullName>
    </submittedName>
</protein>
<organism evidence="2 3">
    <name type="scientific">Rubus argutus</name>
    <name type="common">Southern blackberry</name>
    <dbReference type="NCBI Taxonomy" id="59490"/>
    <lineage>
        <taxon>Eukaryota</taxon>
        <taxon>Viridiplantae</taxon>
        <taxon>Streptophyta</taxon>
        <taxon>Embryophyta</taxon>
        <taxon>Tracheophyta</taxon>
        <taxon>Spermatophyta</taxon>
        <taxon>Magnoliopsida</taxon>
        <taxon>eudicotyledons</taxon>
        <taxon>Gunneridae</taxon>
        <taxon>Pentapetalae</taxon>
        <taxon>rosids</taxon>
        <taxon>fabids</taxon>
        <taxon>Rosales</taxon>
        <taxon>Rosaceae</taxon>
        <taxon>Rosoideae</taxon>
        <taxon>Rosoideae incertae sedis</taxon>
        <taxon>Rubus</taxon>
    </lineage>
</organism>
<sequence>MGLSVFALLLVTLVAMMSLLQPSTSSSTNSTAAPWCNGLIDECLINAEAGDEGTDDVLDPMVEFSEISRRVLFQPKNSLVIPSLDGHNPVCGKSSGQSYKRCIAEHKNGGKTTNCKGTTYNRDC</sequence>
<feature type="signal peptide" evidence="1">
    <location>
        <begin position="1"/>
        <end position="25"/>
    </location>
</feature>
<gene>
    <name evidence="2" type="ORF">M0R45_033223</name>
</gene>
<feature type="chain" id="PRO_5043374053" evidence="1">
    <location>
        <begin position="26"/>
        <end position="124"/>
    </location>
</feature>
<reference evidence="2 3" key="1">
    <citation type="journal article" date="2023" name="G3 (Bethesda)">
        <title>A chromosome-length genome assembly and annotation of blackberry (Rubus argutus, cv. 'Hillquist').</title>
        <authorList>
            <person name="Bruna T."/>
            <person name="Aryal R."/>
            <person name="Dudchenko O."/>
            <person name="Sargent D.J."/>
            <person name="Mead D."/>
            <person name="Buti M."/>
            <person name="Cavallini A."/>
            <person name="Hytonen T."/>
            <person name="Andres J."/>
            <person name="Pham M."/>
            <person name="Weisz D."/>
            <person name="Mascagni F."/>
            <person name="Usai G."/>
            <person name="Natali L."/>
            <person name="Bassil N."/>
            <person name="Fernandez G.E."/>
            <person name="Lomsadze A."/>
            <person name="Armour M."/>
            <person name="Olukolu B."/>
            <person name="Poorten T."/>
            <person name="Britton C."/>
            <person name="Davik J."/>
            <person name="Ashrafi H."/>
            <person name="Aiden E.L."/>
            <person name="Borodovsky M."/>
            <person name="Worthington M."/>
        </authorList>
    </citation>
    <scope>NUCLEOTIDE SEQUENCE [LARGE SCALE GENOMIC DNA]</scope>
    <source>
        <strain evidence="2">PI 553951</strain>
    </source>
</reference>